<dbReference type="Pfam" id="PF02902">
    <property type="entry name" value="Peptidase_C48"/>
    <property type="match status" value="1"/>
</dbReference>
<dbReference type="GO" id="GO:0006508">
    <property type="term" value="P:proteolysis"/>
    <property type="evidence" value="ECO:0007669"/>
    <property type="project" value="UniProtKB-KW"/>
</dbReference>
<sequence>MYGAFKSFPILGVRRSKPSDLELPRRRHQPEVIFETINGAITEARFFKTLLPGNIIYGEIIDCWASVLNEEEKLRSPDSPYRLFCGHRVFLKWMFTSPKTDESIRLAALTKMMFETIGRSENMRDLKSYDIVIIPILENNHFYVMAFDLKNPGIYLVDNMDKDETVISIKDHEEYYKKDTPYKVKHMFVRYLEKFQHVKADKLSMQKVNRVELEWAMIGNIVDCGVFAMRHMEMFMGSNRKTFDCGFKPSEKQVKTQIQTLRKKYLCRILLSDINLKKQELLSKVDL</sequence>
<evidence type="ECO:0000259" key="4">
    <source>
        <dbReference type="Pfam" id="PF02902"/>
    </source>
</evidence>
<gene>
    <name evidence="5" type="ORF">E3N88_00538</name>
</gene>
<dbReference type="EMBL" id="SZYD01000001">
    <property type="protein sequence ID" value="KAD7477402.1"/>
    <property type="molecule type" value="Genomic_DNA"/>
</dbReference>
<evidence type="ECO:0000313" key="5">
    <source>
        <dbReference type="EMBL" id="KAD7477402.1"/>
    </source>
</evidence>
<evidence type="ECO:0000256" key="2">
    <source>
        <dbReference type="ARBA" id="ARBA00022670"/>
    </source>
</evidence>
<evidence type="ECO:0000256" key="1">
    <source>
        <dbReference type="ARBA" id="ARBA00005234"/>
    </source>
</evidence>
<feature type="domain" description="Ubiquitin-like protease family profile" evidence="4">
    <location>
        <begin position="117"/>
        <end position="245"/>
    </location>
</feature>
<name>A0A5N6PYQ6_9ASTR</name>
<comment type="caution">
    <text evidence="5">The sequence shown here is derived from an EMBL/GenBank/DDBJ whole genome shotgun (WGS) entry which is preliminary data.</text>
</comment>
<dbReference type="InterPro" id="IPR038765">
    <property type="entry name" value="Papain-like_cys_pep_sf"/>
</dbReference>
<dbReference type="OrthoDB" id="1750446at2759"/>
<accession>A0A5N6PYQ6</accession>
<dbReference type="InterPro" id="IPR003653">
    <property type="entry name" value="Peptidase_C48_C"/>
</dbReference>
<dbReference type="Proteomes" id="UP000326396">
    <property type="component" value="Linkage Group LG1"/>
</dbReference>
<dbReference type="Gene3D" id="3.40.395.10">
    <property type="entry name" value="Adenoviral Proteinase, Chain A"/>
    <property type="match status" value="1"/>
</dbReference>
<organism evidence="5 6">
    <name type="scientific">Mikania micrantha</name>
    <name type="common">bitter vine</name>
    <dbReference type="NCBI Taxonomy" id="192012"/>
    <lineage>
        <taxon>Eukaryota</taxon>
        <taxon>Viridiplantae</taxon>
        <taxon>Streptophyta</taxon>
        <taxon>Embryophyta</taxon>
        <taxon>Tracheophyta</taxon>
        <taxon>Spermatophyta</taxon>
        <taxon>Magnoliopsida</taxon>
        <taxon>eudicotyledons</taxon>
        <taxon>Gunneridae</taxon>
        <taxon>Pentapetalae</taxon>
        <taxon>asterids</taxon>
        <taxon>campanulids</taxon>
        <taxon>Asterales</taxon>
        <taxon>Asteraceae</taxon>
        <taxon>Asteroideae</taxon>
        <taxon>Heliantheae alliance</taxon>
        <taxon>Eupatorieae</taxon>
        <taxon>Mikania</taxon>
    </lineage>
</organism>
<keyword evidence="3" id="KW-0378">Hydrolase</keyword>
<comment type="similarity">
    <text evidence="1">Belongs to the peptidase C48 family.</text>
</comment>
<dbReference type="GO" id="GO:0008234">
    <property type="term" value="F:cysteine-type peptidase activity"/>
    <property type="evidence" value="ECO:0007669"/>
    <property type="project" value="InterPro"/>
</dbReference>
<keyword evidence="6" id="KW-1185">Reference proteome</keyword>
<reference evidence="5 6" key="1">
    <citation type="submission" date="2019-05" db="EMBL/GenBank/DDBJ databases">
        <title>Mikania micrantha, genome provides insights into the molecular mechanism of rapid growth.</title>
        <authorList>
            <person name="Liu B."/>
        </authorList>
    </citation>
    <scope>NUCLEOTIDE SEQUENCE [LARGE SCALE GENOMIC DNA]</scope>
    <source>
        <strain evidence="5">NLD-2019</strain>
        <tissue evidence="5">Leaf</tissue>
    </source>
</reference>
<dbReference type="AlphaFoldDB" id="A0A5N6PYQ6"/>
<evidence type="ECO:0000256" key="3">
    <source>
        <dbReference type="ARBA" id="ARBA00022801"/>
    </source>
</evidence>
<proteinExistence type="inferred from homology"/>
<keyword evidence="2" id="KW-0645">Protease</keyword>
<dbReference type="SUPFAM" id="SSF54001">
    <property type="entry name" value="Cysteine proteinases"/>
    <property type="match status" value="1"/>
</dbReference>
<evidence type="ECO:0000313" key="6">
    <source>
        <dbReference type="Proteomes" id="UP000326396"/>
    </source>
</evidence>
<protein>
    <recommendedName>
        <fullName evidence="4">Ubiquitin-like protease family profile domain-containing protein</fullName>
    </recommendedName>
</protein>